<sequence length="313" mass="34766">MRTLGALALAATVVASANAQDPVGVITHQMDANSVTLLRNANVRHAKTTLYWNDWVADTAYRTAFAAGIQRLAAAKLEITVVVHAPPPGSSYDTRDQVYRAFADFMAARAAQFTTVRNWQLWNEQDAPGWTDVFGAGRVPLREQGRNYATMLNLASPRIKQANRRANVVVGGLAGPDDSTRVFLQGIYDGRGSFDVLAVHAYGPPVVTAARARGKILRDAMAAANDNRPLWLTEFGITGEVMSSLWGMSDPVDQDLRQRDEWRDVATWNDASRTYQRIVGYVLYDVSDYGYGIVRKDKVTVRPAYTWLQQRNR</sequence>
<evidence type="ECO:0000313" key="2">
    <source>
        <dbReference type="EMBL" id="GLC26007.1"/>
    </source>
</evidence>
<feature type="chain" id="PRO_5041301107" description="Glycoside hydrolase family 5 domain-containing protein" evidence="1">
    <location>
        <begin position="20"/>
        <end position="313"/>
    </location>
</feature>
<proteinExistence type="predicted"/>
<dbReference type="SUPFAM" id="SSF51445">
    <property type="entry name" value="(Trans)glycosidases"/>
    <property type="match status" value="1"/>
</dbReference>
<keyword evidence="3" id="KW-1185">Reference proteome</keyword>
<dbReference type="GO" id="GO:0004553">
    <property type="term" value="F:hydrolase activity, hydrolyzing O-glycosyl compounds"/>
    <property type="evidence" value="ECO:0007669"/>
    <property type="project" value="TreeGrafter"/>
</dbReference>
<organism evidence="2 3">
    <name type="scientific">Roseisolibacter agri</name>
    <dbReference type="NCBI Taxonomy" id="2014610"/>
    <lineage>
        <taxon>Bacteria</taxon>
        <taxon>Pseudomonadati</taxon>
        <taxon>Gemmatimonadota</taxon>
        <taxon>Gemmatimonadia</taxon>
        <taxon>Gemmatimonadales</taxon>
        <taxon>Gemmatimonadaceae</taxon>
        <taxon>Roseisolibacter</taxon>
    </lineage>
</organism>
<protein>
    <recommendedName>
        <fullName evidence="4">Glycoside hydrolase family 5 domain-containing protein</fullName>
    </recommendedName>
</protein>
<dbReference type="Proteomes" id="UP001161325">
    <property type="component" value="Unassembled WGS sequence"/>
</dbReference>
<accession>A0AA37V324</accession>
<evidence type="ECO:0008006" key="4">
    <source>
        <dbReference type="Google" id="ProtNLM"/>
    </source>
</evidence>
<name>A0AA37V324_9BACT</name>
<dbReference type="EMBL" id="BRXS01000004">
    <property type="protein sequence ID" value="GLC26007.1"/>
    <property type="molecule type" value="Genomic_DNA"/>
</dbReference>
<dbReference type="AlphaFoldDB" id="A0AA37V324"/>
<feature type="signal peptide" evidence="1">
    <location>
        <begin position="1"/>
        <end position="19"/>
    </location>
</feature>
<reference evidence="2" key="1">
    <citation type="submission" date="2022-08" db="EMBL/GenBank/DDBJ databases">
        <title>Draft genome sequencing of Roseisolibacter agri AW1220.</title>
        <authorList>
            <person name="Tobiishi Y."/>
            <person name="Tonouchi A."/>
        </authorList>
    </citation>
    <scope>NUCLEOTIDE SEQUENCE</scope>
    <source>
        <strain evidence="2">AW1220</strain>
    </source>
</reference>
<evidence type="ECO:0000313" key="3">
    <source>
        <dbReference type="Proteomes" id="UP001161325"/>
    </source>
</evidence>
<comment type="caution">
    <text evidence="2">The sequence shown here is derived from an EMBL/GenBank/DDBJ whole genome shotgun (WGS) entry which is preliminary data.</text>
</comment>
<dbReference type="InterPro" id="IPR051923">
    <property type="entry name" value="Glycosyl_Hydrolase_39"/>
</dbReference>
<dbReference type="Gene3D" id="3.20.20.80">
    <property type="entry name" value="Glycosidases"/>
    <property type="match status" value="1"/>
</dbReference>
<keyword evidence="1" id="KW-0732">Signal</keyword>
<evidence type="ECO:0000256" key="1">
    <source>
        <dbReference type="SAM" id="SignalP"/>
    </source>
</evidence>
<dbReference type="PANTHER" id="PTHR12631">
    <property type="entry name" value="ALPHA-L-IDURONIDASE"/>
    <property type="match status" value="1"/>
</dbReference>
<dbReference type="InterPro" id="IPR017853">
    <property type="entry name" value="GH"/>
</dbReference>
<gene>
    <name evidence="2" type="ORF">rosag_25200</name>
</gene>
<dbReference type="PANTHER" id="PTHR12631:SF10">
    <property type="entry name" value="BETA-XYLOSIDASE-LIKE PROTEIN-RELATED"/>
    <property type="match status" value="1"/>
</dbReference>